<sequence>MNRRSPGLTWLDSNDHKQRKWAHKYLQGKGEIDPRRHSLANDELLQIGDELESTREGILIIEQMKNAWRRVKSNASDKDKERKTYAFKLKIDVKKELTLLAKKNKVAAADMLSKLISGELDAHVRFETRLNEEKKTHKELLRNSRNNTAQYRETNRTLRELLDVSIARLCRAEILLEDAALSTRSITEDQQRRIEELREQTMTEAHADITGKIRLLRLGVLDHPIKGINTTRHAAKEAAANTTGSTPKNQRSLTSKKPATRQQTQDAKPEPSSALRIDGIKPLTNHSPSENLDAKSNENTSPHPRIGGTSPNTQPSTQSPQSGYRIYAPIGKGGIISSFTKQRPTKTDSTMTPANPTANEKQEAQPNEITSHHFETDRPPLSIQTTTQSPCDRDEYPQTLGDILRKEEEEARRLKAETRPA</sequence>
<dbReference type="RefSeq" id="WP_185818325.1">
    <property type="nucleotide sequence ID" value="NZ_JACMYG010000008.1"/>
</dbReference>
<dbReference type="Proteomes" id="UP000526003">
    <property type="component" value="Unassembled WGS sequence"/>
</dbReference>
<feature type="compositionally biased region" description="Polar residues" evidence="1">
    <location>
        <begin position="240"/>
        <end position="266"/>
    </location>
</feature>
<evidence type="ECO:0000313" key="3">
    <source>
        <dbReference type="Proteomes" id="UP000526003"/>
    </source>
</evidence>
<evidence type="ECO:0000256" key="1">
    <source>
        <dbReference type="SAM" id="MobiDB-lite"/>
    </source>
</evidence>
<accession>A0A7X1GD37</accession>
<evidence type="ECO:0000313" key="2">
    <source>
        <dbReference type="EMBL" id="MBC2690244.1"/>
    </source>
</evidence>
<feature type="compositionally biased region" description="Polar residues" evidence="1">
    <location>
        <begin position="309"/>
        <end position="322"/>
    </location>
</feature>
<proteinExistence type="predicted"/>
<organism evidence="2 3">
    <name type="scientific">Pseudomonas kielensis</name>
    <dbReference type="NCBI Taxonomy" id="2762577"/>
    <lineage>
        <taxon>Bacteria</taxon>
        <taxon>Pseudomonadati</taxon>
        <taxon>Pseudomonadota</taxon>
        <taxon>Gammaproteobacteria</taxon>
        <taxon>Pseudomonadales</taxon>
        <taxon>Pseudomonadaceae</taxon>
        <taxon>Pseudomonas</taxon>
    </lineage>
</organism>
<dbReference type="EMBL" id="JACMYG010000008">
    <property type="protein sequence ID" value="MBC2690244.1"/>
    <property type="molecule type" value="Genomic_DNA"/>
</dbReference>
<feature type="region of interest" description="Disordered" evidence="1">
    <location>
        <begin position="231"/>
        <end position="397"/>
    </location>
</feature>
<keyword evidence="3" id="KW-1185">Reference proteome</keyword>
<dbReference type="AlphaFoldDB" id="A0A7X1GD37"/>
<feature type="compositionally biased region" description="Polar residues" evidence="1">
    <location>
        <begin position="337"/>
        <end position="369"/>
    </location>
</feature>
<name>A0A7X1GD37_9PSED</name>
<protein>
    <submittedName>
        <fullName evidence="2">Uncharacterized protein</fullName>
    </submittedName>
</protein>
<comment type="caution">
    <text evidence="2">The sequence shown here is derived from an EMBL/GenBank/DDBJ whole genome shotgun (WGS) entry which is preliminary data.</text>
</comment>
<gene>
    <name evidence="2" type="ORF">H7995_10580</name>
</gene>
<reference evidence="2 3" key="1">
    <citation type="submission" date="2020-08" db="EMBL/GenBank/DDBJ databases">
        <title>Pseudomonas sp. nov.</title>
        <authorList>
            <person name="Gieschler S."/>
            <person name="Fiedler G."/>
            <person name="Brinks E."/>
            <person name="Boehnlein C."/>
            <person name="Franz C.M.A.P."/>
            <person name="Kabisch J."/>
        </authorList>
    </citation>
    <scope>NUCLEOTIDE SEQUENCE [LARGE SCALE GENOMIC DNA]</scope>
    <source>
        <strain evidence="2 3">MBT-1</strain>
    </source>
</reference>